<dbReference type="Pfam" id="PF00106">
    <property type="entry name" value="adh_short"/>
    <property type="match status" value="1"/>
</dbReference>
<dbReference type="SUPFAM" id="SSF51735">
    <property type="entry name" value="NAD(P)-binding Rossmann-fold domains"/>
    <property type="match status" value="1"/>
</dbReference>
<dbReference type="GO" id="GO:0016491">
    <property type="term" value="F:oxidoreductase activity"/>
    <property type="evidence" value="ECO:0007669"/>
    <property type="project" value="UniProtKB-KW"/>
</dbReference>
<dbReference type="STRING" id="1367422.A0A178ZQG2"/>
<dbReference type="PANTHER" id="PTHR43976">
    <property type="entry name" value="SHORT CHAIN DEHYDROGENASE"/>
    <property type="match status" value="1"/>
</dbReference>
<dbReference type="PRINTS" id="PR00081">
    <property type="entry name" value="GDHRDH"/>
</dbReference>
<evidence type="ECO:0000256" key="4">
    <source>
        <dbReference type="RuleBase" id="RU000363"/>
    </source>
</evidence>
<proteinExistence type="inferred from homology"/>
<keyword evidence="2" id="KW-0521">NADP</keyword>
<dbReference type="PRINTS" id="PR00080">
    <property type="entry name" value="SDRFAMILY"/>
</dbReference>
<evidence type="ECO:0000256" key="2">
    <source>
        <dbReference type="ARBA" id="ARBA00022857"/>
    </source>
</evidence>
<accession>A0A178ZQG2</accession>
<dbReference type="GeneID" id="30008073"/>
<dbReference type="InterPro" id="IPR036291">
    <property type="entry name" value="NAD(P)-bd_dom_sf"/>
</dbReference>
<dbReference type="PROSITE" id="PS00061">
    <property type="entry name" value="ADH_SHORT"/>
    <property type="match status" value="1"/>
</dbReference>
<dbReference type="InterPro" id="IPR002347">
    <property type="entry name" value="SDR_fam"/>
</dbReference>
<dbReference type="EMBL" id="LVYI01000003">
    <property type="protein sequence ID" value="OAP61701.1"/>
    <property type="molecule type" value="Genomic_DNA"/>
</dbReference>
<dbReference type="CDD" id="cd05374">
    <property type="entry name" value="17beta-HSD-like_SDR_c"/>
    <property type="match status" value="1"/>
</dbReference>
<keyword evidence="3" id="KW-0560">Oxidoreductase</keyword>
<keyword evidence="6" id="KW-1185">Reference proteome</keyword>
<evidence type="ECO:0000313" key="5">
    <source>
        <dbReference type="EMBL" id="OAP61701.1"/>
    </source>
</evidence>
<comment type="similarity">
    <text evidence="1 4">Belongs to the short-chain dehydrogenases/reductases (SDR) family.</text>
</comment>
<name>A0A178ZQG2_9EURO</name>
<organism evidence="5 6">
    <name type="scientific">Fonsecaea erecta</name>
    <dbReference type="NCBI Taxonomy" id="1367422"/>
    <lineage>
        <taxon>Eukaryota</taxon>
        <taxon>Fungi</taxon>
        <taxon>Dikarya</taxon>
        <taxon>Ascomycota</taxon>
        <taxon>Pezizomycotina</taxon>
        <taxon>Eurotiomycetes</taxon>
        <taxon>Chaetothyriomycetidae</taxon>
        <taxon>Chaetothyriales</taxon>
        <taxon>Herpotrichiellaceae</taxon>
        <taxon>Fonsecaea</taxon>
    </lineage>
</organism>
<dbReference type="InterPro" id="IPR020904">
    <property type="entry name" value="Sc_DH/Rdtase_CS"/>
</dbReference>
<reference evidence="5 6" key="1">
    <citation type="submission" date="2016-04" db="EMBL/GenBank/DDBJ databases">
        <title>Draft genome of Fonsecaea erecta CBS 125763.</title>
        <authorList>
            <person name="Weiss V.A."/>
            <person name="Vicente V.A."/>
            <person name="Raittz R.T."/>
            <person name="Moreno L.F."/>
            <person name="De Souza E.M."/>
            <person name="Pedrosa F.O."/>
            <person name="Steffens M.B."/>
            <person name="Faoro H."/>
            <person name="Tadra-Sfeir M.Z."/>
            <person name="Najafzadeh M.J."/>
            <person name="Felipe M.S."/>
            <person name="Teixeira M."/>
            <person name="Sun J."/>
            <person name="Xi L."/>
            <person name="Gomes R."/>
            <person name="De Azevedo C.M."/>
            <person name="Salgado C.G."/>
            <person name="Da Silva M.B."/>
            <person name="Nascimento M.F."/>
            <person name="Queiroz-Telles F."/>
            <person name="Attili D.S."/>
            <person name="Gorbushina A."/>
        </authorList>
    </citation>
    <scope>NUCLEOTIDE SEQUENCE [LARGE SCALE GENOMIC DNA]</scope>
    <source>
        <strain evidence="5 6">CBS 125763</strain>
    </source>
</reference>
<evidence type="ECO:0000256" key="3">
    <source>
        <dbReference type="ARBA" id="ARBA00023002"/>
    </source>
</evidence>
<dbReference type="OrthoDB" id="1274115at2759"/>
<dbReference type="RefSeq" id="XP_018695068.1">
    <property type="nucleotide sequence ID" value="XM_018835418.1"/>
</dbReference>
<dbReference type="Gene3D" id="3.40.50.720">
    <property type="entry name" value="NAD(P)-binding Rossmann-like Domain"/>
    <property type="match status" value="1"/>
</dbReference>
<dbReference type="InterPro" id="IPR051911">
    <property type="entry name" value="SDR_oxidoreductase"/>
</dbReference>
<dbReference type="AlphaFoldDB" id="A0A178ZQG2"/>
<dbReference type="Proteomes" id="UP000078343">
    <property type="component" value="Unassembled WGS sequence"/>
</dbReference>
<sequence length="277" mass="29654">MQWLVTGCSTGLGLDIARAALESGQKCIATSRNPSSTPDAIHGIENLGGVWAKLDVSSPSLKSDIDEIVQKHGAIDVVVNNAGYADGGPLEVMDLDNARQMFETNLWGPMRIIQALVPSMRSRKSGIIVNISSATYWSPPPGAGMYAASKFALEGISEALAIELSPFNIRVLIAEPGAMKTGFYDPSKLKMPPLADAYRGTVTEYVLQAVAGMHDGAPQDPKKTAEAIVKEVLEPLSDPMILRLPLGKESLEGLRKKAEQYVKIADSTEKVALACDF</sequence>
<comment type="caution">
    <text evidence="5">The sequence shown here is derived from an EMBL/GenBank/DDBJ whole genome shotgun (WGS) entry which is preliminary data.</text>
</comment>
<gene>
    <name evidence="5" type="ORF">AYL99_03904</name>
</gene>
<dbReference type="PANTHER" id="PTHR43976:SF16">
    <property type="entry name" value="SHORT-CHAIN DEHYDROGENASE_REDUCTASE FAMILY PROTEIN"/>
    <property type="match status" value="1"/>
</dbReference>
<evidence type="ECO:0000313" key="6">
    <source>
        <dbReference type="Proteomes" id="UP000078343"/>
    </source>
</evidence>
<evidence type="ECO:0000256" key="1">
    <source>
        <dbReference type="ARBA" id="ARBA00006484"/>
    </source>
</evidence>
<protein>
    <submittedName>
        <fullName evidence="5">Uncharacterized protein</fullName>
    </submittedName>
</protein>